<evidence type="ECO:0000313" key="2">
    <source>
        <dbReference type="EMBL" id="MBB4680576.1"/>
    </source>
</evidence>
<sequence>MNTRKAEPINPERHRASTETLHAATRSSRAELVGRASR</sequence>
<dbReference type="Proteomes" id="UP000533598">
    <property type="component" value="Unassembled WGS sequence"/>
</dbReference>
<organism evidence="2 3">
    <name type="scientific">Crossiella cryophila</name>
    <dbReference type="NCBI Taxonomy" id="43355"/>
    <lineage>
        <taxon>Bacteria</taxon>
        <taxon>Bacillati</taxon>
        <taxon>Actinomycetota</taxon>
        <taxon>Actinomycetes</taxon>
        <taxon>Pseudonocardiales</taxon>
        <taxon>Pseudonocardiaceae</taxon>
        <taxon>Crossiella</taxon>
    </lineage>
</organism>
<feature type="compositionally biased region" description="Basic and acidic residues" evidence="1">
    <location>
        <begin position="1"/>
        <end position="17"/>
    </location>
</feature>
<evidence type="ECO:0000313" key="3">
    <source>
        <dbReference type="Proteomes" id="UP000533598"/>
    </source>
</evidence>
<feature type="region of interest" description="Disordered" evidence="1">
    <location>
        <begin position="1"/>
        <end position="38"/>
    </location>
</feature>
<name>A0A7W7CG27_9PSEU</name>
<proteinExistence type="predicted"/>
<comment type="caution">
    <text evidence="2">The sequence shown here is derived from an EMBL/GenBank/DDBJ whole genome shotgun (WGS) entry which is preliminary data.</text>
</comment>
<evidence type="ECO:0000256" key="1">
    <source>
        <dbReference type="SAM" id="MobiDB-lite"/>
    </source>
</evidence>
<dbReference type="AlphaFoldDB" id="A0A7W7CG27"/>
<dbReference type="EMBL" id="JACHMH010000001">
    <property type="protein sequence ID" value="MBB4680576.1"/>
    <property type="molecule type" value="Genomic_DNA"/>
</dbReference>
<keyword evidence="3" id="KW-1185">Reference proteome</keyword>
<reference evidence="2 3" key="1">
    <citation type="submission" date="2020-08" db="EMBL/GenBank/DDBJ databases">
        <title>Sequencing the genomes of 1000 actinobacteria strains.</title>
        <authorList>
            <person name="Klenk H.-P."/>
        </authorList>
    </citation>
    <scope>NUCLEOTIDE SEQUENCE [LARGE SCALE GENOMIC DNA]</scope>
    <source>
        <strain evidence="2 3">DSM 44230</strain>
    </source>
</reference>
<accession>A0A7W7CG27</accession>
<protein>
    <submittedName>
        <fullName evidence="2">Uncharacterized protein</fullName>
    </submittedName>
</protein>
<gene>
    <name evidence="2" type="ORF">HNR67_006694</name>
</gene>